<dbReference type="Pfam" id="PF19457">
    <property type="entry name" value="DUF5994"/>
    <property type="match status" value="1"/>
</dbReference>
<organism evidence="2 3">
    <name type="scientific">Prauserella halophila</name>
    <dbReference type="NCBI Taxonomy" id="185641"/>
    <lineage>
        <taxon>Bacteria</taxon>
        <taxon>Bacillati</taxon>
        <taxon>Actinomycetota</taxon>
        <taxon>Actinomycetes</taxon>
        <taxon>Pseudonocardiales</taxon>
        <taxon>Pseudonocardiaceae</taxon>
        <taxon>Prauserella</taxon>
    </lineage>
</organism>
<feature type="compositionally biased region" description="Polar residues" evidence="1">
    <location>
        <begin position="1"/>
        <end position="10"/>
    </location>
</feature>
<protein>
    <submittedName>
        <fullName evidence="2">Uncharacterized protein</fullName>
    </submittedName>
</protein>
<gene>
    <name evidence="2" type="ORF">GCM10009676_19760</name>
</gene>
<sequence>MMSIPHTLSMTAPTSSAPVSPAPASPAPASPLPTSSLPAQSRRNARLRVKSESRATGHVDGAWWPCSRDLAAELPELLTALGSQWGPWERVTYNLTMWEPAARKLTVGDSRIRLEGFRSQQRETVTVVGGYGHVRLTLLVVPPEAAPASARASLAAASQGGNTDGIDSLLGSGDSADAEESEESAERWELDGGRVR</sequence>
<evidence type="ECO:0000256" key="1">
    <source>
        <dbReference type="SAM" id="MobiDB-lite"/>
    </source>
</evidence>
<comment type="caution">
    <text evidence="2">The sequence shown here is derived from an EMBL/GenBank/DDBJ whole genome shotgun (WGS) entry which is preliminary data.</text>
</comment>
<name>A0ABN1W4Z3_9PSEU</name>
<feature type="region of interest" description="Disordered" evidence="1">
    <location>
        <begin position="153"/>
        <end position="196"/>
    </location>
</feature>
<feature type="region of interest" description="Disordered" evidence="1">
    <location>
        <begin position="1"/>
        <end position="53"/>
    </location>
</feature>
<proteinExistence type="predicted"/>
<feature type="compositionally biased region" description="Basic and acidic residues" evidence="1">
    <location>
        <begin position="184"/>
        <end position="196"/>
    </location>
</feature>
<keyword evidence="3" id="KW-1185">Reference proteome</keyword>
<evidence type="ECO:0000313" key="3">
    <source>
        <dbReference type="Proteomes" id="UP001500653"/>
    </source>
</evidence>
<accession>A0ABN1W4Z3</accession>
<evidence type="ECO:0000313" key="2">
    <source>
        <dbReference type="EMBL" id="GAA1235780.1"/>
    </source>
</evidence>
<dbReference type="InterPro" id="IPR046036">
    <property type="entry name" value="DUF5994"/>
</dbReference>
<reference evidence="2 3" key="1">
    <citation type="journal article" date="2019" name="Int. J. Syst. Evol. Microbiol.">
        <title>The Global Catalogue of Microorganisms (GCM) 10K type strain sequencing project: providing services to taxonomists for standard genome sequencing and annotation.</title>
        <authorList>
            <consortium name="The Broad Institute Genomics Platform"/>
            <consortium name="The Broad Institute Genome Sequencing Center for Infectious Disease"/>
            <person name="Wu L."/>
            <person name="Ma J."/>
        </authorList>
    </citation>
    <scope>NUCLEOTIDE SEQUENCE [LARGE SCALE GENOMIC DNA]</scope>
    <source>
        <strain evidence="2 3">JCM 13023</strain>
    </source>
</reference>
<dbReference type="Proteomes" id="UP001500653">
    <property type="component" value="Unassembled WGS sequence"/>
</dbReference>
<feature type="compositionally biased region" description="Pro residues" evidence="1">
    <location>
        <begin position="20"/>
        <end position="31"/>
    </location>
</feature>
<dbReference type="EMBL" id="BAAALN010000005">
    <property type="protein sequence ID" value="GAA1235780.1"/>
    <property type="molecule type" value="Genomic_DNA"/>
</dbReference>